<dbReference type="InterPro" id="IPR052030">
    <property type="entry name" value="Peptidase_M20/M20A_hydrolases"/>
</dbReference>
<dbReference type="Gene3D" id="3.30.70.360">
    <property type="match status" value="1"/>
</dbReference>
<proteinExistence type="inferred from homology"/>
<name>A0A0A0I527_CLONO</name>
<dbReference type="GO" id="GO:0016805">
    <property type="term" value="F:dipeptidase activity"/>
    <property type="evidence" value="ECO:0007669"/>
    <property type="project" value="InterPro"/>
</dbReference>
<dbReference type="PANTHER" id="PTHR30575">
    <property type="entry name" value="PEPTIDASE M20"/>
    <property type="match status" value="1"/>
</dbReference>
<dbReference type="EMBL" id="JENJ01000021">
    <property type="protein sequence ID" value="KGM96509.1"/>
    <property type="molecule type" value="Genomic_DNA"/>
</dbReference>
<dbReference type="GO" id="GO:0071713">
    <property type="term" value="F:para-aminobenzoyl-glutamate hydrolase activity"/>
    <property type="evidence" value="ECO:0007669"/>
    <property type="project" value="TreeGrafter"/>
</dbReference>
<accession>A0A0A0I527</accession>
<dbReference type="RefSeq" id="WP_039254744.1">
    <property type="nucleotide sequence ID" value="NZ_JENJ01000021.1"/>
</dbReference>
<dbReference type="OrthoDB" id="9781032at2"/>
<dbReference type="InterPro" id="IPR017144">
    <property type="entry name" value="Xaa-Arg_dipeptidase"/>
</dbReference>
<dbReference type="Proteomes" id="UP000030012">
    <property type="component" value="Unassembled WGS sequence"/>
</dbReference>
<evidence type="ECO:0000313" key="2">
    <source>
        <dbReference type="EMBL" id="KGM96509.1"/>
    </source>
</evidence>
<evidence type="ECO:0000313" key="3">
    <source>
        <dbReference type="Proteomes" id="UP000030012"/>
    </source>
</evidence>
<evidence type="ECO:0000256" key="1">
    <source>
        <dbReference type="PIRNR" id="PIRNR037226"/>
    </source>
</evidence>
<dbReference type="PIRSF" id="PIRSF037226">
    <property type="entry name" value="Amidohydrolase_ACY1L2_prd"/>
    <property type="match status" value="1"/>
</dbReference>
<dbReference type="SUPFAM" id="SSF53187">
    <property type="entry name" value="Zn-dependent exopeptidases"/>
    <property type="match status" value="1"/>
</dbReference>
<comment type="caution">
    <text evidence="2">The sequence shown here is derived from an EMBL/GenBank/DDBJ whole genome shotgun (WGS) entry which is preliminary data.</text>
</comment>
<dbReference type="Gene3D" id="3.40.630.10">
    <property type="entry name" value="Zn peptidases"/>
    <property type="match status" value="1"/>
</dbReference>
<sequence length="383" mass="42307">MKQQIIKHIISMENDLFNISKYLYENPEESFCEHKAHDYLINILKQNNFEIKEKFLDIPTAFMAKFGDGHPKICYICEYDCGCKKGHVVGSNLVSSMSIGAAIGLSKVIPKTKGSVIVLGCPGEFLGGSKVIMSKQGAFDDIDVVLTAHPSIINANCCSSPATLPIKIKYDCSCNCNSENSKFFTPFDACLFTLNSINTIVKGYAENCSIDKITINGHSARIVPPNNIVTSFYIKAPNILIAEEIKNKISLIIKHVEELLNIKTSITLPEVPCENFKCNCNLSRIFSHNLKEAGIIDLQEDVEVPYGLSLGNVSSIAPTLKYLVKITDDDSISFASEDFAKATLSDFARHKVLDVSKALALTGYDLINNENLLKEIKEETLKC</sequence>
<organism evidence="2 3">
    <name type="scientific">Clostridium novyi A str. 4552</name>
    <dbReference type="NCBI Taxonomy" id="1444289"/>
    <lineage>
        <taxon>Bacteria</taxon>
        <taxon>Bacillati</taxon>
        <taxon>Bacillota</taxon>
        <taxon>Clostridia</taxon>
        <taxon>Eubacteriales</taxon>
        <taxon>Clostridiaceae</taxon>
        <taxon>Clostridium</taxon>
    </lineage>
</organism>
<reference evidence="2 3" key="1">
    <citation type="submission" date="2014-01" db="EMBL/GenBank/DDBJ databases">
        <title>Plasmidome dynamics in the species complex Clostridium novyi sensu lato converts strains of independent lineages into distinctly different pathogens.</title>
        <authorList>
            <person name="Skarin H."/>
            <person name="Segerman B."/>
        </authorList>
    </citation>
    <scope>NUCLEOTIDE SEQUENCE [LARGE SCALE GENOMIC DNA]</scope>
    <source>
        <strain evidence="2 3">4552</strain>
    </source>
</reference>
<comment type="similarity">
    <text evidence="1">Belongs to the peptidase M20A family.</text>
</comment>
<dbReference type="PANTHER" id="PTHR30575:SF0">
    <property type="entry name" value="XAA-ARG DIPEPTIDASE"/>
    <property type="match status" value="1"/>
</dbReference>
<gene>
    <name evidence="2" type="ORF">Z968_06280</name>
</gene>
<keyword evidence="2" id="KW-0378">Hydrolase</keyword>
<dbReference type="GO" id="GO:0005737">
    <property type="term" value="C:cytoplasm"/>
    <property type="evidence" value="ECO:0007669"/>
    <property type="project" value="TreeGrafter"/>
</dbReference>
<dbReference type="AlphaFoldDB" id="A0A0A0I527"/>
<protein>
    <recommendedName>
        <fullName evidence="1">Peptidase M20 domain-containing protein 2</fullName>
    </recommendedName>
</protein>
<dbReference type="GO" id="GO:0046657">
    <property type="term" value="P:folic acid catabolic process"/>
    <property type="evidence" value="ECO:0007669"/>
    <property type="project" value="TreeGrafter"/>
</dbReference>